<proteinExistence type="inferred from homology"/>
<accession>A0A445JWU6</accession>
<dbReference type="Proteomes" id="UP000289340">
    <property type="component" value="Chromosome 7"/>
</dbReference>
<name>A0A445JWU6_GLYSO</name>
<feature type="domain" description="Tubby C-terminal" evidence="2">
    <location>
        <begin position="60"/>
        <end position="139"/>
    </location>
</feature>
<dbReference type="PANTHER" id="PTHR16517">
    <property type="entry name" value="TUBBY-RELATED"/>
    <property type="match status" value="1"/>
</dbReference>
<dbReference type="InterPro" id="IPR025659">
    <property type="entry name" value="Tubby-like_C"/>
</dbReference>
<dbReference type="AlphaFoldDB" id="A0A445JWU6"/>
<dbReference type="PANTHER" id="PTHR16517:SF86">
    <property type="entry name" value="TUBBY-LIKE F-BOX PROTEIN 1"/>
    <property type="match status" value="1"/>
</dbReference>
<dbReference type="Pfam" id="PF01167">
    <property type="entry name" value="Tub"/>
    <property type="match status" value="1"/>
</dbReference>
<comment type="caution">
    <text evidence="3">The sequence shown here is derived from an EMBL/GenBank/DDBJ whole genome shotgun (WGS) entry which is preliminary data.</text>
</comment>
<evidence type="ECO:0000259" key="2">
    <source>
        <dbReference type="Pfam" id="PF01167"/>
    </source>
</evidence>
<sequence length="332" mass="37582">MSSSFIISNESFSWLSTRSTWPGCKHVVACAAMCKSWREMCKEIVSSPEFCGKITFPVSLKQPGHRDGPIQCFIKRDKSKLTYHLFLCLSPVLLVENGKFLLSAKRTRRTTCTEYIISMNADNISRSSSTYIGKLRSKTIILDKWLPLHTLAVCGEFYLLDSLLKHNVDINVLKNEDSGPLKESTSLIEHRKWDGLYCLPSEKSEIVSDEYLPTNDPKFNNNINDEAAELVKLTEQSLFLKKRTNQTKLRPIVVRLDDGDVAPISVKRPEPMDDIVLNYKQVGMRTLLKVFSLVGSCWSILPSSSVSSNGYVVLSLLKGSNSNFNEFYVYQK</sequence>
<dbReference type="SUPFAM" id="SSF54518">
    <property type="entry name" value="Tubby C-terminal domain-like"/>
    <property type="match status" value="1"/>
</dbReference>
<evidence type="ECO:0000256" key="1">
    <source>
        <dbReference type="ARBA" id="ARBA00007129"/>
    </source>
</evidence>
<evidence type="ECO:0000313" key="3">
    <source>
        <dbReference type="EMBL" id="RZC02974.1"/>
    </source>
</evidence>
<dbReference type="EMBL" id="QZWG01000007">
    <property type="protein sequence ID" value="RZC02974.1"/>
    <property type="molecule type" value="Genomic_DNA"/>
</dbReference>
<comment type="similarity">
    <text evidence="1">Belongs to the TUB family.</text>
</comment>
<gene>
    <name evidence="3" type="ORF">D0Y65_017880</name>
</gene>
<evidence type="ECO:0000313" key="4">
    <source>
        <dbReference type="Proteomes" id="UP000289340"/>
    </source>
</evidence>
<dbReference type="InterPro" id="IPR000007">
    <property type="entry name" value="Tubby_C"/>
</dbReference>
<protein>
    <submittedName>
        <fullName evidence="3">Tubby-like F-box protein 8 isoform A</fullName>
    </submittedName>
</protein>
<organism evidence="3 4">
    <name type="scientific">Glycine soja</name>
    <name type="common">Wild soybean</name>
    <dbReference type="NCBI Taxonomy" id="3848"/>
    <lineage>
        <taxon>Eukaryota</taxon>
        <taxon>Viridiplantae</taxon>
        <taxon>Streptophyta</taxon>
        <taxon>Embryophyta</taxon>
        <taxon>Tracheophyta</taxon>
        <taxon>Spermatophyta</taxon>
        <taxon>Magnoliopsida</taxon>
        <taxon>eudicotyledons</taxon>
        <taxon>Gunneridae</taxon>
        <taxon>Pentapetalae</taxon>
        <taxon>rosids</taxon>
        <taxon>fabids</taxon>
        <taxon>Fabales</taxon>
        <taxon>Fabaceae</taxon>
        <taxon>Papilionoideae</taxon>
        <taxon>50 kb inversion clade</taxon>
        <taxon>NPAAA clade</taxon>
        <taxon>indigoferoid/millettioid clade</taxon>
        <taxon>Phaseoleae</taxon>
        <taxon>Glycine</taxon>
        <taxon>Glycine subgen. Soja</taxon>
    </lineage>
</organism>
<reference evidence="3 4" key="1">
    <citation type="submission" date="2018-09" db="EMBL/GenBank/DDBJ databases">
        <title>A high-quality reference genome of wild soybean provides a powerful tool to mine soybean genomes.</title>
        <authorList>
            <person name="Xie M."/>
            <person name="Chung C.Y.L."/>
            <person name="Li M.-W."/>
            <person name="Wong F.-L."/>
            <person name="Chan T.-F."/>
            <person name="Lam H.-M."/>
        </authorList>
    </citation>
    <scope>NUCLEOTIDE SEQUENCE [LARGE SCALE GENOMIC DNA]</scope>
    <source>
        <strain evidence="4">cv. W05</strain>
        <tissue evidence="3">Hypocotyl of etiolated seedlings</tissue>
    </source>
</reference>
<dbReference type="Gene3D" id="3.20.90.10">
    <property type="entry name" value="Tubby Protein, Chain A"/>
    <property type="match status" value="1"/>
</dbReference>
<keyword evidence="4" id="KW-1185">Reference proteome</keyword>